<feature type="transmembrane region" description="Helical" evidence="6">
    <location>
        <begin position="318"/>
        <end position="337"/>
    </location>
</feature>
<reference evidence="8" key="1">
    <citation type="submission" date="2016-01" db="EMBL/GenBank/DDBJ databases">
        <authorList>
            <person name="Peeters C."/>
        </authorList>
    </citation>
    <scope>NUCLEOTIDE SEQUENCE</scope>
    <source>
        <strain evidence="8">LMG 29322</strain>
    </source>
</reference>
<feature type="transmembrane region" description="Helical" evidence="6">
    <location>
        <begin position="85"/>
        <end position="101"/>
    </location>
</feature>
<keyword evidence="2" id="KW-0813">Transport</keyword>
<feature type="transmembrane region" description="Helical" evidence="6">
    <location>
        <begin position="344"/>
        <end position="367"/>
    </location>
</feature>
<dbReference type="InterPro" id="IPR011701">
    <property type="entry name" value="MFS"/>
</dbReference>
<feature type="transmembrane region" description="Helical" evidence="6">
    <location>
        <begin position="107"/>
        <end position="128"/>
    </location>
</feature>
<dbReference type="Gene3D" id="1.20.1720.10">
    <property type="entry name" value="Multidrug resistance protein D"/>
    <property type="match status" value="1"/>
</dbReference>
<keyword evidence="9" id="KW-1185">Reference proteome</keyword>
<feature type="transmembrane region" description="Helical" evidence="6">
    <location>
        <begin position="140"/>
        <end position="164"/>
    </location>
</feature>
<evidence type="ECO:0000256" key="2">
    <source>
        <dbReference type="ARBA" id="ARBA00022448"/>
    </source>
</evidence>
<proteinExistence type="predicted"/>
<feature type="domain" description="Major facilitator superfamily (MFS) profile" evidence="7">
    <location>
        <begin position="16"/>
        <end position="400"/>
    </location>
</feature>
<sequence>MQSPSDRRPPLSPAQALPLLGVLGILVSLWSDILLPTLTAIQQDLHISATSVQQTVSLFFVANAFMCLWHGVISDAYGRRRPLRFVLVVLLLSSLLCLKVTRIEELWVLRTVQGLAAGIGTILCRAIIRDMYSGADAQKMIARTSMVQCLGPTLVPMLGGWLTFVWGWRAVFAFLSVMAVLMLMVYSRLLPETLPRIRRQPMRADTLWRAYRIVLGSAWFMRLTVAHACNWMAMFLYVAAAPQYVIHLLGRPATEVYVAYVPMVLGLIAGLVCLPLLLQRWGTQRTVRVAYLGFLVVNLINVALALLVAPGLIHLVPLGAYAFMVALSMPLLIGHALQPFPENAGLAASSQMLLQYTGMALIAGVLAPLLWNSFWLMAVGCAALTLVGAMLLLWQGRATRQANRLPVA</sequence>
<dbReference type="EMBL" id="FCOA02000007">
    <property type="protein sequence ID" value="SAK59752.1"/>
    <property type="molecule type" value="Genomic_DNA"/>
</dbReference>
<evidence type="ECO:0000259" key="7">
    <source>
        <dbReference type="PROSITE" id="PS50850"/>
    </source>
</evidence>
<feature type="transmembrane region" description="Helical" evidence="6">
    <location>
        <begin position="55"/>
        <end position="73"/>
    </location>
</feature>
<feature type="transmembrane region" description="Helical" evidence="6">
    <location>
        <begin position="16"/>
        <end position="35"/>
    </location>
</feature>
<feature type="transmembrane region" description="Helical" evidence="6">
    <location>
        <begin position="170"/>
        <end position="189"/>
    </location>
</feature>
<dbReference type="GO" id="GO:0005886">
    <property type="term" value="C:plasma membrane"/>
    <property type="evidence" value="ECO:0007669"/>
    <property type="project" value="TreeGrafter"/>
</dbReference>
<dbReference type="SUPFAM" id="SSF103473">
    <property type="entry name" value="MFS general substrate transporter"/>
    <property type="match status" value="1"/>
</dbReference>
<dbReference type="CDD" id="cd17320">
    <property type="entry name" value="MFS_MdfA_MDR_like"/>
    <property type="match status" value="1"/>
</dbReference>
<evidence type="ECO:0000256" key="5">
    <source>
        <dbReference type="ARBA" id="ARBA00023136"/>
    </source>
</evidence>
<name>A0A158APL7_9BURK</name>
<feature type="transmembrane region" description="Helical" evidence="6">
    <location>
        <begin position="373"/>
        <end position="394"/>
    </location>
</feature>
<feature type="transmembrane region" description="Helical" evidence="6">
    <location>
        <begin position="257"/>
        <end position="278"/>
    </location>
</feature>
<keyword evidence="5 6" id="KW-0472">Membrane</keyword>
<dbReference type="InterPro" id="IPR020846">
    <property type="entry name" value="MFS_dom"/>
</dbReference>
<accession>A0A158APL7</accession>
<gene>
    <name evidence="8" type="ORF">AWB79_02646</name>
</gene>
<dbReference type="PROSITE" id="PS50850">
    <property type="entry name" value="MFS"/>
    <property type="match status" value="1"/>
</dbReference>
<protein>
    <submittedName>
        <fullName evidence="8">Bcr/CflA subfamily drug resistance transporter</fullName>
    </submittedName>
</protein>
<feature type="transmembrane region" description="Helical" evidence="6">
    <location>
        <begin position="290"/>
        <end position="312"/>
    </location>
</feature>
<evidence type="ECO:0000256" key="4">
    <source>
        <dbReference type="ARBA" id="ARBA00022989"/>
    </source>
</evidence>
<comment type="subcellular location">
    <subcellularLocation>
        <location evidence="1">Membrane</location>
        <topology evidence="1">Multi-pass membrane protein</topology>
    </subcellularLocation>
</comment>
<dbReference type="STRING" id="1777140.AWB79_02646"/>
<evidence type="ECO:0000313" key="8">
    <source>
        <dbReference type="EMBL" id="SAK59752.1"/>
    </source>
</evidence>
<dbReference type="PANTHER" id="PTHR23502:SF132">
    <property type="entry name" value="POLYAMINE TRANSPORTER 2-RELATED"/>
    <property type="match status" value="1"/>
</dbReference>
<feature type="transmembrane region" description="Helical" evidence="6">
    <location>
        <begin position="210"/>
        <end position="237"/>
    </location>
</feature>
<dbReference type="Pfam" id="PF07690">
    <property type="entry name" value="MFS_1"/>
    <property type="match status" value="1"/>
</dbReference>
<dbReference type="GO" id="GO:0015385">
    <property type="term" value="F:sodium:proton antiporter activity"/>
    <property type="evidence" value="ECO:0007669"/>
    <property type="project" value="TreeGrafter"/>
</dbReference>
<dbReference type="Proteomes" id="UP000054851">
    <property type="component" value="Unassembled WGS sequence"/>
</dbReference>
<dbReference type="InterPro" id="IPR036259">
    <property type="entry name" value="MFS_trans_sf"/>
</dbReference>
<keyword evidence="4 6" id="KW-1133">Transmembrane helix</keyword>
<evidence type="ECO:0000256" key="3">
    <source>
        <dbReference type="ARBA" id="ARBA00022692"/>
    </source>
</evidence>
<dbReference type="GO" id="GO:1990961">
    <property type="term" value="P:xenobiotic detoxification by transmembrane export across the plasma membrane"/>
    <property type="evidence" value="ECO:0007669"/>
    <property type="project" value="TreeGrafter"/>
</dbReference>
<evidence type="ECO:0000256" key="1">
    <source>
        <dbReference type="ARBA" id="ARBA00004141"/>
    </source>
</evidence>
<organism evidence="8 9">
    <name type="scientific">Caballeronia hypogeia</name>
    <dbReference type="NCBI Taxonomy" id="1777140"/>
    <lineage>
        <taxon>Bacteria</taxon>
        <taxon>Pseudomonadati</taxon>
        <taxon>Pseudomonadota</taxon>
        <taxon>Betaproteobacteria</taxon>
        <taxon>Burkholderiales</taxon>
        <taxon>Burkholderiaceae</taxon>
        <taxon>Caballeronia</taxon>
    </lineage>
</organism>
<comment type="caution">
    <text evidence="8">The sequence shown here is derived from an EMBL/GenBank/DDBJ whole genome shotgun (WGS) entry which is preliminary data.</text>
</comment>
<dbReference type="PANTHER" id="PTHR23502">
    <property type="entry name" value="MAJOR FACILITATOR SUPERFAMILY"/>
    <property type="match status" value="1"/>
</dbReference>
<keyword evidence="3 6" id="KW-0812">Transmembrane</keyword>
<evidence type="ECO:0000256" key="6">
    <source>
        <dbReference type="SAM" id="Phobius"/>
    </source>
</evidence>
<dbReference type="AlphaFoldDB" id="A0A158APL7"/>
<evidence type="ECO:0000313" key="9">
    <source>
        <dbReference type="Proteomes" id="UP000054851"/>
    </source>
</evidence>